<accession>A0AA37FNE6</accession>
<sequence length="123" mass="13437">MSNDMKSRSQTHRDIAMVLGSDLGNAGFPMLLSFLAVGLTVKLFEDDMSGLLLAGLYIGGSLLLGILLMHFYVAFNGMRILKAVEKDYGPKTRQHVYNAFAAAKPGDKIDLDIPGVARAYREN</sequence>
<protein>
    <submittedName>
        <fullName evidence="2">Uncharacterized protein</fullName>
    </submittedName>
</protein>
<evidence type="ECO:0000313" key="4">
    <source>
        <dbReference type="Proteomes" id="UP000887212"/>
    </source>
</evidence>
<dbReference type="AlphaFoldDB" id="A0AA37FNE6"/>
<evidence type="ECO:0000313" key="3">
    <source>
        <dbReference type="EMBL" id="GIZ94939.1"/>
    </source>
</evidence>
<dbReference type="Proteomes" id="UP000887212">
    <property type="component" value="Unassembled WGS sequence"/>
</dbReference>
<feature type="transmembrane region" description="Helical" evidence="1">
    <location>
        <begin position="15"/>
        <end position="39"/>
    </location>
</feature>
<gene>
    <name evidence="2" type="ORF">KAM435_38950</name>
    <name evidence="3" type="ORF">KAM436_39070</name>
</gene>
<evidence type="ECO:0000313" key="5">
    <source>
        <dbReference type="Proteomes" id="UP000887228"/>
    </source>
</evidence>
<keyword evidence="1" id="KW-0472">Membrane</keyword>
<organism evidence="2 4">
    <name type="scientific">Aquipseudomonas alcaligenes</name>
    <name type="common">Pseudomonas alcaligenes</name>
    <dbReference type="NCBI Taxonomy" id="43263"/>
    <lineage>
        <taxon>Bacteria</taxon>
        <taxon>Pseudomonadati</taxon>
        <taxon>Pseudomonadota</taxon>
        <taxon>Gammaproteobacteria</taxon>
        <taxon>Pseudomonadales</taxon>
        <taxon>Pseudomonadaceae</taxon>
        <taxon>Aquipseudomonas</taxon>
    </lineage>
</organism>
<feature type="transmembrane region" description="Helical" evidence="1">
    <location>
        <begin position="51"/>
        <end position="73"/>
    </location>
</feature>
<comment type="caution">
    <text evidence="2">The sequence shown here is derived from an EMBL/GenBank/DDBJ whole genome shotgun (WGS) entry which is preliminary data.</text>
</comment>
<keyword evidence="1" id="KW-1133">Transmembrane helix</keyword>
<dbReference type="Proteomes" id="UP000887228">
    <property type="component" value="Unassembled WGS sequence"/>
</dbReference>
<proteinExistence type="predicted"/>
<name>A0AA37FNE6_AQUAC</name>
<keyword evidence="1" id="KW-0812">Transmembrane</keyword>
<dbReference type="RefSeq" id="WP_203788653.1">
    <property type="nucleotide sequence ID" value="NZ_AP024354.1"/>
</dbReference>
<dbReference type="EMBL" id="BPMS01000028">
    <property type="protein sequence ID" value="GIZ90568.1"/>
    <property type="molecule type" value="Genomic_DNA"/>
</dbReference>
<evidence type="ECO:0000256" key="1">
    <source>
        <dbReference type="SAM" id="Phobius"/>
    </source>
</evidence>
<reference evidence="2 5" key="1">
    <citation type="submission" date="2021-07" db="EMBL/GenBank/DDBJ databases">
        <title>Whole genome sequencing of carbapenem-resistant Pseudomonas spp. isolated in Japan.</title>
        <authorList>
            <person name="Suzuki M."/>
            <person name="Maehana S."/>
            <person name="Kitasato H."/>
        </authorList>
    </citation>
    <scope>NUCLEOTIDE SEQUENCE</scope>
    <source>
        <strain evidence="2">KAM435</strain>
        <strain evidence="3 5">KAM436</strain>
    </source>
</reference>
<evidence type="ECO:0000313" key="2">
    <source>
        <dbReference type="EMBL" id="GIZ90568.1"/>
    </source>
</evidence>
<dbReference type="EMBL" id="BPMT01000026">
    <property type="protein sequence ID" value="GIZ94939.1"/>
    <property type="molecule type" value="Genomic_DNA"/>
</dbReference>